<dbReference type="InterPro" id="IPR027267">
    <property type="entry name" value="AH/BAR_dom_sf"/>
</dbReference>
<protein>
    <submittedName>
        <fullName evidence="4">Arfaptin-1</fullName>
    </submittedName>
    <submittedName>
        <fullName evidence="3">Arfaptin-2-like protein</fullName>
    </submittedName>
</protein>
<dbReference type="GO" id="GO:0032588">
    <property type="term" value="C:trans-Golgi network membrane"/>
    <property type="evidence" value="ECO:0007669"/>
    <property type="project" value="TreeGrafter"/>
</dbReference>
<reference evidence="4" key="4">
    <citation type="journal article" date="2022" name="Res Sq">
        <title>Comparative Genomics Reveals Insights into the Divergent Evolution of Astigmatic Mites and Household Pest Adaptations.</title>
        <authorList>
            <person name="Xiong Q."/>
            <person name="Wan A.T.-Y."/>
            <person name="Liu X.-Y."/>
            <person name="Fung C.S.-H."/>
            <person name="Xiao X."/>
            <person name="Malainual N."/>
            <person name="Hou J."/>
            <person name="Wang L."/>
            <person name="Wang M."/>
            <person name="Yang K."/>
            <person name="Cui Y."/>
            <person name="Leung E."/>
            <person name="Nong W."/>
            <person name="Shin S.-K."/>
            <person name="Au S."/>
            <person name="Jeong K.Y."/>
            <person name="Chew F.T."/>
            <person name="Hui J."/>
            <person name="Leung T.F."/>
            <person name="Tungtrongchitr A."/>
            <person name="Zhong N."/>
            <person name="Liu Z."/>
            <person name="Tsui S."/>
        </authorList>
    </citation>
    <scope>NUCLEOTIDE SEQUENCE</scope>
    <source>
        <strain evidence="4">Derf</strain>
        <tissue evidence="4">Whole organism</tissue>
    </source>
</reference>
<dbReference type="EMBL" id="SDOV01000008">
    <property type="protein sequence ID" value="KAH7637537.1"/>
    <property type="molecule type" value="Genomic_DNA"/>
</dbReference>
<feature type="region of interest" description="Disordered" evidence="1">
    <location>
        <begin position="282"/>
        <end position="304"/>
    </location>
</feature>
<feature type="compositionally biased region" description="Basic residues" evidence="1">
    <location>
        <begin position="62"/>
        <end position="71"/>
    </location>
</feature>
<dbReference type="GO" id="GO:0006886">
    <property type="term" value="P:intracellular protein transport"/>
    <property type="evidence" value="ECO:0007669"/>
    <property type="project" value="TreeGrafter"/>
</dbReference>
<feature type="compositionally biased region" description="Polar residues" evidence="1">
    <location>
        <begin position="49"/>
        <end position="60"/>
    </location>
</feature>
<reference evidence="3" key="3">
    <citation type="journal article" date="2021" name="World Allergy Organ. J.">
        <title>Chromosome-level assembly of Dermatophagoides farinae genome and transcriptome reveals two novel allergens Der f 37 and Der f 39.</title>
        <authorList>
            <person name="Chen J."/>
            <person name="Cai Z."/>
            <person name="Fan D."/>
            <person name="Hu J."/>
            <person name="Hou Y."/>
            <person name="He Y."/>
            <person name="Zhang Z."/>
            <person name="Zhao Z."/>
            <person name="Gao P."/>
            <person name="Hu W."/>
            <person name="Sun J."/>
            <person name="Li J."/>
            <person name="Ji K."/>
        </authorList>
    </citation>
    <scope>NUCLEOTIDE SEQUENCE</scope>
    <source>
        <strain evidence="3">JKM2019</strain>
    </source>
</reference>
<feature type="region of interest" description="Disordered" evidence="1">
    <location>
        <begin position="49"/>
        <end position="78"/>
    </location>
</feature>
<dbReference type="Proteomes" id="UP000790347">
    <property type="component" value="Unassembled WGS sequence"/>
</dbReference>
<organism evidence="4 5">
    <name type="scientific">Dermatophagoides farinae</name>
    <name type="common">American house dust mite</name>
    <dbReference type="NCBI Taxonomy" id="6954"/>
    <lineage>
        <taxon>Eukaryota</taxon>
        <taxon>Metazoa</taxon>
        <taxon>Ecdysozoa</taxon>
        <taxon>Arthropoda</taxon>
        <taxon>Chelicerata</taxon>
        <taxon>Arachnida</taxon>
        <taxon>Acari</taxon>
        <taxon>Acariformes</taxon>
        <taxon>Sarcoptiformes</taxon>
        <taxon>Astigmata</taxon>
        <taxon>Psoroptidia</taxon>
        <taxon>Analgoidea</taxon>
        <taxon>Pyroglyphidae</taxon>
        <taxon>Dermatophagoidinae</taxon>
        <taxon>Dermatophagoides</taxon>
    </lineage>
</organism>
<accession>A0A922HQT2</accession>
<feature type="domain" description="AH" evidence="2">
    <location>
        <begin position="135"/>
        <end position="362"/>
    </location>
</feature>
<feature type="compositionally biased region" description="Low complexity" evidence="1">
    <location>
        <begin position="282"/>
        <end position="299"/>
    </location>
</feature>
<dbReference type="Proteomes" id="UP000828236">
    <property type="component" value="Unassembled WGS sequence"/>
</dbReference>
<dbReference type="AlphaFoldDB" id="A0A922HQT2"/>
<name>A0A922HQT2_DERFA</name>
<dbReference type="GO" id="GO:0034315">
    <property type="term" value="P:regulation of Arp2/3 complex-mediated actin nucleation"/>
    <property type="evidence" value="ECO:0007669"/>
    <property type="project" value="TreeGrafter"/>
</dbReference>
<evidence type="ECO:0000313" key="3">
    <source>
        <dbReference type="EMBL" id="KAH7637537.1"/>
    </source>
</evidence>
<evidence type="ECO:0000256" key="1">
    <source>
        <dbReference type="SAM" id="MobiDB-lite"/>
    </source>
</evidence>
<evidence type="ECO:0000313" key="4">
    <source>
        <dbReference type="EMBL" id="KAH9501985.1"/>
    </source>
</evidence>
<dbReference type="GO" id="GO:0005543">
    <property type="term" value="F:phospholipid binding"/>
    <property type="evidence" value="ECO:0007669"/>
    <property type="project" value="TreeGrafter"/>
</dbReference>
<dbReference type="InterPro" id="IPR030798">
    <property type="entry name" value="Arfaptin_fam"/>
</dbReference>
<dbReference type="PANTHER" id="PTHR12141:SF5">
    <property type="entry name" value="ARFAPTIN"/>
    <property type="match status" value="1"/>
</dbReference>
<feature type="compositionally biased region" description="Low complexity" evidence="1">
    <location>
        <begin position="1"/>
        <end position="26"/>
    </location>
</feature>
<dbReference type="OrthoDB" id="9994780at2759"/>
<evidence type="ECO:0000313" key="5">
    <source>
        <dbReference type="Proteomes" id="UP000790347"/>
    </source>
</evidence>
<proteinExistence type="predicted"/>
<keyword evidence="5" id="KW-1185">Reference proteome</keyword>
<dbReference type="Pfam" id="PF06456">
    <property type="entry name" value="Arfaptin"/>
    <property type="match status" value="1"/>
</dbReference>
<dbReference type="GO" id="GO:0019904">
    <property type="term" value="F:protein domain specific binding"/>
    <property type="evidence" value="ECO:0007669"/>
    <property type="project" value="InterPro"/>
</dbReference>
<sequence length="376" mass="41796">MSSSTSTNSGGNNLGRSAETSTTTETYHSSLGQVNITSFDSMQEIAIHDSNSSPGQQSIASARHHHHHHRPATLPLTPPLSGSNDMIQSSAIITAANSCGSNKHTPMDALKEWSMSTYKCTKQLINEKLGKCSRTVDADLEIEIEKLRETQHKYENILKLSRDMSNQYQTIIATQNSMYEHLNELALRETKSPTIMNDDSERSLMNNLSHDFKQNAEMMKSIARNGDKLLMALRFFISNLTTLVYKTIEDTIVTIRAFEAARLEYDAERNCLNGLMCTSHASAGSSGTTTATTTTSTTTNLSSEKMHQVRARYERLKEDVAIKMKFLDENKAKVMHKQLVLFHNAFAAFASGNAAALDSTLKQFSIRPQPSSFLEK</sequence>
<reference evidence="4" key="1">
    <citation type="submission" date="2013-05" db="EMBL/GenBank/DDBJ databases">
        <authorList>
            <person name="Yim A.K.Y."/>
            <person name="Chan T.F."/>
            <person name="Ji K.M."/>
            <person name="Liu X.Y."/>
            <person name="Zhou J.W."/>
            <person name="Li R.Q."/>
            <person name="Yang K.Y."/>
            <person name="Li J."/>
            <person name="Li M."/>
            <person name="Law P.T.W."/>
            <person name="Wu Y.L."/>
            <person name="Cai Z.L."/>
            <person name="Qin H."/>
            <person name="Bao Y."/>
            <person name="Leung R.K.K."/>
            <person name="Ng P.K.S."/>
            <person name="Zou J."/>
            <person name="Zhong X.J."/>
            <person name="Ran P.X."/>
            <person name="Zhong N.S."/>
            <person name="Liu Z.G."/>
            <person name="Tsui S.K.W."/>
        </authorList>
    </citation>
    <scope>NUCLEOTIDE SEQUENCE</scope>
    <source>
        <strain evidence="4">Derf</strain>
        <tissue evidence="4">Whole organism</tissue>
    </source>
</reference>
<dbReference type="SUPFAM" id="SSF103657">
    <property type="entry name" value="BAR/IMD domain-like"/>
    <property type="match status" value="1"/>
</dbReference>
<dbReference type="InterPro" id="IPR010504">
    <property type="entry name" value="AH_dom"/>
</dbReference>
<evidence type="ECO:0000259" key="2">
    <source>
        <dbReference type="PROSITE" id="PS50870"/>
    </source>
</evidence>
<reference evidence="3" key="2">
    <citation type="submission" date="2020-06" db="EMBL/GenBank/DDBJ databases">
        <authorList>
            <person name="Ji K."/>
            <person name="Li J."/>
        </authorList>
    </citation>
    <scope>NUCLEOTIDE SEQUENCE</scope>
    <source>
        <strain evidence="3">JKM2019</strain>
        <tissue evidence="3">Whole body</tissue>
    </source>
</reference>
<comment type="caution">
    <text evidence="4">The sequence shown here is derived from an EMBL/GenBank/DDBJ whole genome shotgun (WGS) entry which is preliminary data.</text>
</comment>
<dbReference type="PROSITE" id="PS50870">
    <property type="entry name" value="AH"/>
    <property type="match status" value="1"/>
</dbReference>
<dbReference type="Gene3D" id="1.20.1270.60">
    <property type="entry name" value="Arfaptin homology (AH) domain/BAR domain"/>
    <property type="match status" value="1"/>
</dbReference>
<gene>
    <name evidence="4" type="primary">ARFIP1</name>
    <name evidence="4" type="ORF">DERF_012788</name>
    <name evidence="3" type="ORF">HUG17_8641</name>
</gene>
<feature type="region of interest" description="Disordered" evidence="1">
    <location>
        <begin position="1"/>
        <end position="27"/>
    </location>
</feature>
<dbReference type="PANTHER" id="PTHR12141">
    <property type="entry name" value="ARFAPTIN-RELATED"/>
    <property type="match status" value="1"/>
</dbReference>
<dbReference type="SMART" id="SM01015">
    <property type="entry name" value="Arfaptin"/>
    <property type="match status" value="1"/>
</dbReference>
<dbReference type="EMBL" id="ASGP02000006">
    <property type="protein sequence ID" value="KAH9501985.1"/>
    <property type="molecule type" value="Genomic_DNA"/>
</dbReference>